<dbReference type="Gene3D" id="3.30.70.890">
    <property type="entry name" value="GHMP kinase, C-terminal domain"/>
    <property type="match status" value="1"/>
</dbReference>
<evidence type="ECO:0000256" key="11">
    <source>
        <dbReference type="HAMAP-Rule" id="MF_00246"/>
    </source>
</evidence>
<comment type="function">
    <text evidence="11">Catalyzes the transfer of the gamma-phosphate of ATP to D-galactose to form alpha-D-galactose-1-phosphate (Gal-1-P).</text>
</comment>
<comment type="catalytic activity">
    <reaction evidence="11">
        <text>alpha-D-galactose + ATP = alpha-D-galactose 1-phosphate + ADP + H(+)</text>
        <dbReference type="Rhea" id="RHEA:13553"/>
        <dbReference type="ChEBI" id="CHEBI:15378"/>
        <dbReference type="ChEBI" id="CHEBI:28061"/>
        <dbReference type="ChEBI" id="CHEBI:30616"/>
        <dbReference type="ChEBI" id="CHEBI:58336"/>
        <dbReference type="ChEBI" id="CHEBI:456216"/>
        <dbReference type="EC" id="2.7.1.6"/>
    </reaction>
</comment>
<keyword evidence="3 11" id="KW-0808">Transferase</keyword>
<dbReference type="EMBL" id="FTNC01000002">
    <property type="protein sequence ID" value="SIQ20572.1"/>
    <property type="molecule type" value="Genomic_DNA"/>
</dbReference>
<evidence type="ECO:0000256" key="10">
    <source>
        <dbReference type="ARBA" id="ARBA00023277"/>
    </source>
</evidence>
<evidence type="ECO:0000256" key="8">
    <source>
        <dbReference type="ARBA" id="ARBA00022842"/>
    </source>
</evidence>
<feature type="site" description="Transition state stabilizer" evidence="11">
    <location>
        <position position="29"/>
    </location>
</feature>
<dbReference type="PRINTS" id="PR00473">
    <property type="entry name" value="GALCTOKINASE"/>
</dbReference>
<keyword evidence="4 11" id="KW-0479">Metal-binding</keyword>
<dbReference type="InterPro" id="IPR014721">
    <property type="entry name" value="Ribsml_uS5_D2-typ_fold_subgr"/>
</dbReference>
<evidence type="ECO:0000256" key="12">
    <source>
        <dbReference type="NCBIfam" id="TIGR00131"/>
    </source>
</evidence>
<evidence type="ECO:0000256" key="6">
    <source>
        <dbReference type="ARBA" id="ARBA00022777"/>
    </source>
</evidence>
<feature type="binding site" evidence="11">
    <location>
        <begin position="35"/>
        <end position="38"/>
    </location>
    <ligand>
        <name>substrate</name>
    </ligand>
</feature>
<feature type="binding site" evidence="11">
    <location>
        <begin position="123"/>
        <end position="129"/>
    </location>
    <ligand>
        <name>ATP</name>
        <dbReference type="ChEBI" id="CHEBI:30616"/>
    </ligand>
</feature>
<dbReference type="AlphaFoldDB" id="A0A1N6QVM9"/>
<dbReference type="GO" id="GO:0004335">
    <property type="term" value="F:galactokinase activity"/>
    <property type="evidence" value="ECO:0007669"/>
    <property type="project" value="UniProtKB-UniRule"/>
</dbReference>
<sequence>MNKQELWDKFGKTFRDFDLESGAYKAPGRVNLIGEHTDYNDGFVMPMAIEKEITMLAQLRPDKKVKFYSLDYDQLVEYDLDNLEYDQKNVWANYLLGVIDEIQKLGETLQGFNLMFTGNVPQGSGLSSSAALEVVTALAVTDLHKIKIDGVEMALLAQRAENNFVGVQCGIMDQYISRLGKKDHALLIDCRSNDYKLVPFKNENYQIVICNSKVERGLVDSEYNQRRNECNQAVEFLSEKEDKTIKALRDVDLETVIKYKDQLAENVYKRAHHVVSENARVLASKKALEADDMQKFGDLMYASHESLSKDYEVSCKELDILVKLAAEEEVEGARMTGAGFGGCTVNLVKKSKVVDFVENIKEKYKLETGIDAEVYVSNPGDGARKL</sequence>
<dbReference type="EC" id="2.7.1.6" evidence="11 12"/>
<feature type="binding site" evidence="11">
    <location>
        <position position="129"/>
    </location>
    <ligand>
        <name>Mg(2+)</name>
        <dbReference type="ChEBI" id="CHEBI:18420"/>
    </ligand>
</feature>
<dbReference type="RefSeq" id="WP_076543752.1">
    <property type="nucleotide sequence ID" value="NZ_FTNC01000002.1"/>
</dbReference>
<dbReference type="GO" id="GO:0005524">
    <property type="term" value="F:ATP binding"/>
    <property type="evidence" value="ECO:0007669"/>
    <property type="project" value="UniProtKB-UniRule"/>
</dbReference>
<feature type="binding site" evidence="11">
    <location>
        <position position="223"/>
    </location>
    <ligand>
        <name>substrate</name>
    </ligand>
</feature>
<dbReference type="InterPro" id="IPR013750">
    <property type="entry name" value="GHMP_kinase_C_dom"/>
</dbReference>
<proteinExistence type="inferred from homology"/>
<dbReference type="GO" id="GO:0000287">
    <property type="term" value="F:magnesium ion binding"/>
    <property type="evidence" value="ECO:0007669"/>
    <property type="project" value="UniProtKB-UniRule"/>
</dbReference>
<keyword evidence="2 11" id="KW-0963">Cytoplasm</keyword>
<evidence type="ECO:0000256" key="3">
    <source>
        <dbReference type="ARBA" id="ARBA00022679"/>
    </source>
</evidence>
<evidence type="ECO:0000259" key="13">
    <source>
        <dbReference type="Pfam" id="PF00288"/>
    </source>
</evidence>
<evidence type="ECO:0000256" key="5">
    <source>
        <dbReference type="ARBA" id="ARBA00022741"/>
    </source>
</evidence>
<dbReference type="InterPro" id="IPR006204">
    <property type="entry name" value="GHMP_kinase_N_dom"/>
</dbReference>
<comment type="similarity">
    <text evidence="1 11">Belongs to the GHMP kinase family. GalK subfamily.</text>
</comment>
<protein>
    <recommendedName>
        <fullName evidence="11 12">Galactokinase</fullName>
        <ecNumber evidence="11 12">2.7.1.6</ecNumber>
    </recommendedName>
    <alternativeName>
        <fullName evidence="11">Galactose kinase</fullName>
    </alternativeName>
</protein>
<dbReference type="InterPro" id="IPR006203">
    <property type="entry name" value="GHMP_knse_ATP-bd_CS"/>
</dbReference>
<keyword evidence="10 11" id="KW-0119">Carbohydrate metabolism</keyword>
<dbReference type="GO" id="GO:0006012">
    <property type="term" value="P:galactose metabolic process"/>
    <property type="evidence" value="ECO:0007669"/>
    <property type="project" value="UniProtKB-UniRule"/>
</dbReference>
<feature type="domain" description="GHMP kinase C-terminal" evidence="14">
    <location>
        <begin position="285"/>
        <end position="365"/>
    </location>
</feature>
<feature type="domain" description="GHMP kinase N-terminal" evidence="13">
    <location>
        <begin position="93"/>
        <end position="180"/>
    </location>
</feature>
<feature type="domain" description="Galactokinase N-terminal" evidence="15">
    <location>
        <begin position="10"/>
        <end position="57"/>
    </location>
</feature>
<dbReference type="InterPro" id="IPR019741">
    <property type="entry name" value="Galactokinase_CS"/>
</dbReference>
<evidence type="ECO:0000313" key="17">
    <source>
        <dbReference type="Proteomes" id="UP000185669"/>
    </source>
</evidence>
<feature type="active site" description="Proton acceptor" evidence="11">
    <location>
        <position position="173"/>
    </location>
</feature>
<dbReference type="UniPathway" id="UPA00214"/>
<evidence type="ECO:0000256" key="7">
    <source>
        <dbReference type="ARBA" id="ARBA00022840"/>
    </source>
</evidence>
<keyword evidence="8 11" id="KW-0460">Magnesium</keyword>
<dbReference type="PRINTS" id="PR00959">
    <property type="entry name" value="MEVGALKINASE"/>
</dbReference>
<dbReference type="NCBIfam" id="NF003705">
    <property type="entry name" value="PRK05322.1"/>
    <property type="match status" value="1"/>
</dbReference>
<dbReference type="Proteomes" id="UP000185669">
    <property type="component" value="Unassembled WGS sequence"/>
</dbReference>
<dbReference type="Pfam" id="PF10509">
    <property type="entry name" value="GalKase_gal_bdg"/>
    <property type="match status" value="1"/>
</dbReference>
<evidence type="ECO:0000256" key="2">
    <source>
        <dbReference type="ARBA" id="ARBA00022490"/>
    </source>
</evidence>
<dbReference type="HAMAP" id="MF_00246">
    <property type="entry name" value="Galactokinase"/>
    <property type="match status" value="1"/>
</dbReference>
<dbReference type="SUPFAM" id="SSF55060">
    <property type="entry name" value="GHMP Kinase, C-terminal domain"/>
    <property type="match status" value="1"/>
</dbReference>
<evidence type="ECO:0000256" key="9">
    <source>
        <dbReference type="ARBA" id="ARBA00023144"/>
    </source>
</evidence>
<comment type="pathway">
    <text evidence="11">Carbohydrate metabolism; galactose metabolism.</text>
</comment>
<dbReference type="InterPro" id="IPR022963">
    <property type="entry name" value="Galactokinase_bac"/>
</dbReference>
<reference evidence="17" key="1">
    <citation type="submission" date="2017-01" db="EMBL/GenBank/DDBJ databases">
        <authorList>
            <person name="Varghese N."/>
            <person name="Submissions S."/>
        </authorList>
    </citation>
    <scope>NUCLEOTIDE SEQUENCE [LARGE SCALE GENOMIC DNA]</scope>
    <source>
        <strain evidence="17">ATCC 700103</strain>
    </source>
</reference>
<dbReference type="GO" id="GO:0005829">
    <property type="term" value="C:cytosol"/>
    <property type="evidence" value="ECO:0007669"/>
    <property type="project" value="TreeGrafter"/>
</dbReference>
<dbReference type="OrthoDB" id="250531at2"/>
<accession>A0A1N6QVM9</accession>
<keyword evidence="17" id="KW-1185">Reference proteome</keyword>
<keyword evidence="9 11" id="KW-0299">Galactose metabolism</keyword>
<keyword evidence="7 11" id="KW-0067">ATP-binding</keyword>
<dbReference type="PANTHER" id="PTHR10457">
    <property type="entry name" value="MEVALONATE KINASE/GALACTOKINASE"/>
    <property type="match status" value="1"/>
</dbReference>
<organism evidence="16 17">
    <name type="scientific">Halanaerobium kushneri</name>
    <dbReference type="NCBI Taxonomy" id="56779"/>
    <lineage>
        <taxon>Bacteria</taxon>
        <taxon>Bacillati</taxon>
        <taxon>Bacillota</taxon>
        <taxon>Clostridia</taxon>
        <taxon>Halanaerobiales</taxon>
        <taxon>Halanaerobiaceae</taxon>
        <taxon>Halanaerobium</taxon>
    </lineage>
</organism>
<dbReference type="InterPro" id="IPR000705">
    <property type="entry name" value="Galactokinase"/>
</dbReference>
<dbReference type="InterPro" id="IPR020568">
    <property type="entry name" value="Ribosomal_Su5_D2-typ_SF"/>
</dbReference>
<dbReference type="Pfam" id="PF00288">
    <property type="entry name" value="GHMP_kinases_N"/>
    <property type="match status" value="1"/>
</dbReference>
<dbReference type="SUPFAM" id="SSF54211">
    <property type="entry name" value="Ribosomal protein S5 domain 2-like"/>
    <property type="match status" value="1"/>
</dbReference>
<dbReference type="PROSITE" id="PS00627">
    <property type="entry name" value="GHMP_KINASES_ATP"/>
    <property type="match status" value="1"/>
</dbReference>
<dbReference type="PIRSF" id="PIRSF000530">
    <property type="entry name" value="Galactokinase"/>
    <property type="match status" value="1"/>
</dbReference>
<gene>
    <name evidence="11" type="primary">galK</name>
    <name evidence="16" type="ORF">SAMN05421834_10277</name>
</gene>
<comment type="subcellular location">
    <subcellularLocation>
        <location evidence="11">Cytoplasm</location>
    </subcellularLocation>
</comment>
<dbReference type="InterPro" id="IPR006206">
    <property type="entry name" value="Mevalonate/galactokinase"/>
</dbReference>
<dbReference type="InterPro" id="IPR019539">
    <property type="entry name" value="GalKase_N"/>
</dbReference>
<dbReference type="Gene3D" id="3.30.230.10">
    <property type="match status" value="1"/>
</dbReference>
<evidence type="ECO:0000259" key="14">
    <source>
        <dbReference type="Pfam" id="PF08544"/>
    </source>
</evidence>
<dbReference type="NCBIfam" id="TIGR00131">
    <property type="entry name" value="gal_kin"/>
    <property type="match status" value="1"/>
</dbReference>
<evidence type="ECO:0000256" key="4">
    <source>
        <dbReference type="ARBA" id="ARBA00022723"/>
    </source>
</evidence>
<name>A0A1N6QVM9_9FIRM</name>
<keyword evidence="5 11" id="KW-0547">Nucleotide-binding</keyword>
<keyword evidence="6 11" id="KW-0418">Kinase</keyword>
<evidence type="ECO:0000313" key="16">
    <source>
        <dbReference type="EMBL" id="SIQ20572.1"/>
    </source>
</evidence>
<dbReference type="Pfam" id="PF08544">
    <property type="entry name" value="GHMP_kinases_C"/>
    <property type="match status" value="1"/>
</dbReference>
<dbReference type="PANTHER" id="PTHR10457:SF7">
    <property type="entry name" value="GALACTOKINASE-RELATED"/>
    <property type="match status" value="1"/>
</dbReference>
<dbReference type="InterPro" id="IPR036554">
    <property type="entry name" value="GHMP_kinase_C_sf"/>
</dbReference>
<evidence type="ECO:0000259" key="15">
    <source>
        <dbReference type="Pfam" id="PF10509"/>
    </source>
</evidence>
<feature type="binding site" evidence="11">
    <location>
        <position position="69"/>
    </location>
    <ligand>
        <name>ATP</name>
        <dbReference type="ChEBI" id="CHEBI:30616"/>
    </ligand>
</feature>
<feature type="binding site" evidence="11">
    <location>
        <position position="161"/>
    </location>
    <ligand>
        <name>Mg(2+)</name>
        <dbReference type="ChEBI" id="CHEBI:18420"/>
    </ligand>
</feature>
<dbReference type="FunFam" id="3.30.70.890:FF:000001">
    <property type="entry name" value="Galactokinase"/>
    <property type="match status" value="1"/>
</dbReference>
<dbReference type="PROSITE" id="PS00106">
    <property type="entry name" value="GALACTOKINASE"/>
    <property type="match status" value="1"/>
</dbReference>
<dbReference type="STRING" id="56779.SAMN05421834_10277"/>
<evidence type="ECO:0000256" key="1">
    <source>
        <dbReference type="ARBA" id="ARBA00006566"/>
    </source>
</evidence>
<dbReference type="FunFam" id="3.30.230.10:FF:000017">
    <property type="entry name" value="Galactokinase"/>
    <property type="match status" value="1"/>
</dbReference>